<protein>
    <submittedName>
        <fullName evidence="2">Uncharacterized protein</fullName>
    </submittedName>
</protein>
<dbReference type="Proteomes" id="UP001372338">
    <property type="component" value="Unassembled WGS sequence"/>
</dbReference>
<evidence type="ECO:0000313" key="2">
    <source>
        <dbReference type="EMBL" id="KAK7259701.1"/>
    </source>
</evidence>
<evidence type="ECO:0000313" key="3">
    <source>
        <dbReference type="Proteomes" id="UP001372338"/>
    </source>
</evidence>
<name>A0AAN9EM25_CROPI</name>
<sequence length="106" mass="11753">MAKKRGRPPKSPNPSAITYNESQKQGLDLLEIDDEDLADIDGLSPKQANKLLKNLEVIRLKLQEKTTESSVLELVHNEEVMNKKTDPVDSSAPNLSKPPSTPIFCD</sequence>
<gene>
    <name evidence="2" type="ORF">RIF29_25314</name>
</gene>
<dbReference type="AlphaFoldDB" id="A0AAN9EM25"/>
<accession>A0AAN9EM25</accession>
<proteinExistence type="predicted"/>
<evidence type="ECO:0000256" key="1">
    <source>
        <dbReference type="SAM" id="MobiDB-lite"/>
    </source>
</evidence>
<dbReference type="EMBL" id="JAYWIO010000005">
    <property type="protein sequence ID" value="KAK7259701.1"/>
    <property type="molecule type" value="Genomic_DNA"/>
</dbReference>
<feature type="region of interest" description="Disordered" evidence="1">
    <location>
        <begin position="1"/>
        <end position="20"/>
    </location>
</feature>
<feature type="region of interest" description="Disordered" evidence="1">
    <location>
        <begin position="82"/>
        <end position="106"/>
    </location>
</feature>
<keyword evidence="3" id="KW-1185">Reference proteome</keyword>
<comment type="caution">
    <text evidence="2">The sequence shown here is derived from an EMBL/GenBank/DDBJ whole genome shotgun (WGS) entry which is preliminary data.</text>
</comment>
<reference evidence="2 3" key="1">
    <citation type="submission" date="2024-01" db="EMBL/GenBank/DDBJ databases">
        <title>The genomes of 5 underutilized Papilionoideae crops provide insights into root nodulation and disease resistanc.</title>
        <authorList>
            <person name="Yuan L."/>
        </authorList>
    </citation>
    <scope>NUCLEOTIDE SEQUENCE [LARGE SCALE GENOMIC DNA]</scope>
    <source>
        <strain evidence="2">ZHUSHIDOU_FW_LH</strain>
        <tissue evidence="2">Leaf</tissue>
    </source>
</reference>
<organism evidence="2 3">
    <name type="scientific">Crotalaria pallida</name>
    <name type="common">Smooth rattlebox</name>
    <name type="synonym">Crotalaria striata</name>
    <dbReference type="NCBI Taxonomy" id="3830"/>
    <lineage>
        <taxon>Eukaryota</taxon>
        <taxon>Viridiplantae</taxon>
        <taxon>Streptophyta</taxon>
        <taxon>Embryophyta</taxon>
        <taxon>Tracheophyta</taxon>
        <taxon>Spermatophyta</taxon>
        <taxon>Magnoliopsida</taxon>
        <taxon>eudicotyledons</taxon>
        <taxon>Gunneridae</taxon>
        <taxon>Pentapetalae</taxon>
        <taxon>rosids</taxon>
        <taxon>fabids</taxon>
        <taxon>Fabales</taxon>
        <taxon>Fabaceae</taxon>
        <taxon>Papilionoideae</taxon>
        <taxon>50 kb inversion clade</taxon>
        <taxon>genistoids sensu lato</taxon>
        <taxon>core genistoids</taxon>
        <taxon>Crotalarieae</taxon>
        <taxon>Crotalaria</taxon>
    </lineage>
</organism>